<keyword evidence="13" id="KW-1185">Reference proteome</keyword>
<dbReference type="PANTHER" id="PTHR46213">
    <property type="entry name" value="TRANSCRIPTIONAL ACTIVATOR DEMETER"/>
    <property type="match status" value="1"/>
</dbReference>
<feature type="region of interest" description="Disordered" evidence="10">
    <location>
        <begin position="869"/>
        <end position="909"/>
    </location>
</feature>
<evidence type="ECO:0000256" key="6">
    <source>
        <dbReference type="ARBA" id="ARBA00023004"/>
    </source>
</evidence>
<feature type="region of interest" description="Disordered" evidence="10">
    <location>
        <begin position="302"/>
        <end position="336"/>
    </location>
</feature>
<gene>
    <name evidence="12" type="ORF">Pyn_04081</name>
</gene>
<dbReference type="GO" id="GO:0141166">
    <property type="term" value="P:chromosomal 5-methylcytosine DNA demethylation pathway"/>
    <property type="evidence" value="ECO:0007669"/>
    <property type="project" value="InterPro"/>
</dbReference>
<feature type="compositionally biased region" description="Low complexity" evidence="10">
    <location>
        <begin position="869"/>
        <end position="884"/>
    </location>
</feature>
<proteinExistence type="inferred from homology"/>
<evidence type="ECO:0000313" key="13">
    <source>
        <dbReference type="Proteomes" id="UP000250321"/>
    </source>
</evidence>
<dbReference type="InterPro" id="IPR023170">
    <property type="entry name" value="HhH_base_excis_C"/>
</dbReference>
<dbReference type="Gene3D" id="1.10.340.30">
    <property type="entry name" value="Hypothetical protein, domain 2"/>
    <property type="match status" value="1"/>
</dbReference>
<dbReference type="InterPro" id="IPR028925">
    <property type="entry name" value="RRM_DME"/>
</dbReference>
<evidence type="ECO:0000256" key="2">
    <source>
        <dbReference type="ARBA" id="ARBA00004123"/>
    </source>
</evidence>
<dbReference type="InterPro" id="IPR028924">
    <property type="entry name" value="Perm-CXXC"/>
</dbReference>
<comment type="subcellular location">
    <subcellularLocation>
        <location evidence="2">Nucleus</location>
    </subcellularLocation>
</comment>
<dbReference type="EMBL" id="PJQY01001922">
    <property type="protein sequence ID" value="PQP98167.1"/>
    <property type="molecule type" value="Genomic_DNA"/>
</dbReference>
<dbReference type="InterPro" id="IPR003265">
    <property type="entry name" value="HhH-GPD_domain"/>
</dbReference>
<comment type="similarity">
    <text evidence="3">Belongs to the DNA glycosylase family. DEMETER subfamily.</text>
</comment>
<feature type="region of interest" description="Disordered" evidence="10">
    <location>
        <begin position="135"/>
        <end position="233"/>
    </location>
</feature>
<dbReference type="GO" id="GO:0006284">
    <property type="term" value="P:base-excision repair"/>
    <property type="evidence" value="ECO:0007669"/>
    <property type="project" value="InterPro"/>
</dbReference>
<keyword evidence="5" id="KW-0479">Metal-binding</keyword>
<dbReference type="SMART" id="SM00525">
    <property type="entry name" value="FES"/>
    <property type="match status" value="1"/>
</dbReference>
<feature type="domain" description="HhH-GPD" evidence="11">
    <location>
        <begin position="1139"/>
        <end position="1300"/>
    </location>
</feature>
<protein>
    <submittedName>
        <fullName evidence="12">Protein ROS1</fullName>
    </submittedName>
</protein>
<keyword evidence="4" id="KW-0004">4Fe-4S</keyword>
<dbReference type="GO" id="GO:0051539">
    <property type="term" value="F:4 iron, 4 sulfur cluster binding"/>
    <property type="evidence" value="ECO:0007669"/>
    <property type="project" value="UniProtKB-KW"/>
</dbReference>
<reference evidence="12 13" key="1">
    <citation type="submission" date="2018-02" db="EMBL/GenBank/DDBJ databases">
        <title>Draft genome of wild Prunus yedoensis var. nudiflora.</title>
        <authorList>
            <person name="Baek S."/>
            <person name="Kim J.-H."/>
            <person name="Choi K."/>
            <person name="Kim G.-B."/>
            <person name="Cho A."/>
            <person name="Jang H."/>
            <person name="Shin C.-H."/>
            <person name="Yu H.-J."/>
            <person name="Mun J.-H."/>
        </authorList>
    </citation>
    <scope>NUCLEOTIDE SEQUENCE [LARGE SCALE GENOMIC DNA]</scope>
    <source>
        <strain evidence="13">cv. Jeju island</strain>
        <tissue evidence="12">Leaf</tissue>
    </source>
</reference>
<evidence type="ECO:0000256" key="8">
    <source>
        <dbReference type="ARBA" id="ARBA00023125"/>
    </source>
</evidence>
<evidence type="ECO:0000256" key="1">
    <source>
        <dbReference type="ARBA" id="ARBA00001966"/>
    </source>
</evidence>
<evidence type="ECO:0000256" key="3">
    <source>
        <dbReference type="ARBA" id="ARBA00005646"/>
    </source>
</evidence>
<dbReference type="GO" id="GO:0003677">
    <property type="term" value="F:DNA binding"/>
    <property type="evidence" value="ECO:0007669"/>
    <property type="project" value="UniProtKB-KW"/>
</dbReference>
<feature type="compositionally biased region" description="Polar residues" evidence="10">
    <location>
        <begin position="311"/>
        <end position="323"/>
    </location>
</feature>
<comment type="caution">
    <text evidence="12">The sequence shown here is derived from an EMBL/GenBank/DDBJ whole genome shotgun (WGS) entry which is preliminary data.</text>
</comment>
<sequence>MDIGGQGEDALQDQGSSCNWMPTTPYRPILPKPQPDILMASETLRFGVEETEENRVLINFGSLDREKESRFVYHGAGAGACTSAESHFDHMAPWKGIPCQELLALANVAAGNPLLHEDGNGDGCAVLGETQQLQENDNSDKGVNNIIDLNKTPQLKQRRRKHRPKVIREGKPKRTPKPPGSKENPTVKRKYVRKNALNENKTYVRKNALNENRTPPPSTEFREHSDSNKLKSTKRSCRRALNFEIEEPGDGSSSCRSLNMDLQSHVLNSCSNGVELVADNTQVGIAHDLVSSTNQILKDYLSLPEQPPSTAPSTRNSSIQYTDSQKDDTTKGRGQMMSTDIGEVNNVQIMLNCDTQSSQQSPHEEQAKGTKRRYSNAAEQADPRARNLIGANYNNFQAYYNLMSWVHFPYICKKKRTDKAHNSTIPSTSYRVNMTENVWRPSTSSYLTSGPQFNASNVSSALGEAGKGPQDKLQAFEKILPLYHTERSTKRRSRGPTRVRDLASLTRTPEHILHRAYLTKQPPSDCNGQRVNHYERTQTCIDALVTDVGATLAKKKRTKRHPLSTSQRSLVIYKNQPFLATTSGVPPEVTFEQLLSAITEHFKCLDIHRESSKFSYQGYNVISSYKTQNQEPNALVLYRRDGTVIPFDGSFDPTKKRRARPKVDLDQETDRVWKLLMDNINSEGIDGTDEEKARWWEEERRVFHGRADSFIARMHLVQGDRRFSPWKGSVVDSVVGVFLTQNVSDHLSSSAFMSLAAHFPLKSRRNEDACHEEVGSLVVDEPAVCISENSNQPACDCSSITFHDTEHSEKIVNGNENSGSTTEGVISTTESECKLLHSSEPGLVNRSTTKITRTVFHCSLEEDMRTTYDVASSQNSVDSSTSQTLEKAGSCESNSETEDPPNRCEKSRLDHSTSFVELLQKAESTRVHQVYSLKSSYMSSHLTSNCEGYQPTCMQHTDQRHNINRQAASLVECFDLFREVTESSNTSKNKYEDSLSERSAVTAESASQDTVHNELRVNVQEAPSCSRKPCNNIQTGNNMAQSQIGVVGNSNNVDIFAQEQNNKMHQSCLNISGETIDVMQKVAESDLNEQGHSINKEVSKTKAATSKPKSTRAGKEKKDQLDWDKLRKQADSNGRKREKTANTMDSLDWEAVRCADVSEIAQTIKERGMNNMLAERIKDFLNRLVREHGSVDLEWLRDVPPDQAKEFLLSFRGLGLKSVECVRLLTLHHLAFPVDTNVGRIAVRLGWVPLQPLPESLQLHLLELYPVLESIQKYLWPRLCKLDQRTLYELHYQMITFGKVFCTKSKPNCNACPMRGECRHFASAFASARLALPGPEEKSIQNSWMDTSNWKHAKNQDAKSDFGRCEPIIEEPATPEPECTQIVEDIEDFYDDPNEIPTIKLNMEEFTQNLQNYMQENMELQDGEMSKALVSLTPEAASIPTPKLKNVSRLRTEHQVYELPDTHPLLELLQLDKREPDDPCNYLLAIWTPGETPNSIQPPEKRCSSQELGKLCDDKECFSCNSEREANSQTVRGTLLIPCRTAMRGSFPLNGTYFQVNEVFADHDSSLNPLDVPRSWLWKLNRRTVYFGTSIPTIFKGLSTPEIQQCFWRGFVCVRGFDQKTRGPRPLMARLHFPASKLSRTKDKRDE</sequence>
<comment type="cofactor">
    <cofactor evidence="1">
        <name>[4Fe-4S] cluster</name>
        <dbReference type="ChEBI" id="CHEBI:49883"/>
    </cofactor>
</comment>
<dbReference type="OrthoDB" id="5607at2759"/>
<dbReference type="SMART" id="SM00478">
    <property type="entry name" value="ENDO3c"/>
    <property type="match status" value="1"/>
</dbReference>
<keyword evidence="6" id="KW-0408">Iron</keyword>
<dbReference type="Pfam" id="PF15629">
    <property type="entry name" value="Perm-CXXC"/>
    <property type="match status" value="1"/>
</dbReference>
<evidence type="ECO:0000256" key="10">
    <source>
        <dbReference type="SAM" id="MobiDB-lite"/>
    </source>
</evidence>
<evidence type="ECO:0000256" key="4">
    <source>
        <dbReference type="ARBA" id="ARBA00022485"/>
    </source>
</evidence>
<dbReference type="GO" id="GO:0003906">
    <property type="term" value="F:DNA-(apurinic or apyrimidinic site) endonuclease activity"/>
    <property type="evidence" value="ECO:0007669"/>
    <property type="project" value="UniProtKB-ARBA"/>
</dbReference>
<organism evidence="12 13">
    <name type="scientific">Prunus yedoensis var. nudiflora</name>
    <dbReference type="NCBI Taxonomy" id="2094558"/>
    <lineage>
        <taxon>Eukaryota</taxon>
        <taxon>Viridiplantae</taxon>
        <taxon>Streptophyta</taxon>
        <taxon>Embryophyta</taxon>
        <taxon>Tracheophyta</taxon>
        <taxon>Spermatophyta</taxon>
        <taxon>Magnoliopsida</taxon>
        <taxon>eudicotyledons</taxon>
        <taxon>Gunneridae</taxon>
        <taxon>Pentapetalae</taxon>
        <taxon>rosids</taxon>
        <taxon>fabids</taxon>
        <taxon>Rosales</taxon>
        <taxon>Rosaceae</taxon>
        <taxon>Amygdaloideae</taxon>
        <taxon>Amygdaleae</taxon>
        <taxon>Prunus</taxon>
    </lineage>
</organism>
<feature type="region of interest" description="Disordered" evidence="10">
    <location>
        <begin position="985"/>
        <end position="1009"/>
    </location>
</feature>
<dbReference type="PANTHER" id="PTHR46213:SF13">
    <property type="entry name" value="DEMETER-LIKE PROTEIN 2-RELATED"/>
    <property type="match status" value="1"/>
</dbReference>
<feature type="region of interest" description="Disordered" evidence="10">
    <location>
        <begin position="355"/>
        <end position="380"/>
    </location>
</feature>
<dbReference type="Proteomes" id="UP000250321">
    <property type="component" value="Unassembled WGS sequence"/>
</dbReference>
<dbReference type="InterPro" id="IPR003651">
    <property type="entry name" value="Endonuclease3_FeS-loop_motif"/>
</dbReference>
<evidence type="ECO:0000313" key="12">
    <source>
        <dbReference type="EMBL" id="PQP98167.1"/>
    </source>
</evidence>
<keyword evidence="9" id="KW-0539">Nucleus</keyword>
<dbReference type="CDD" id="cd00056">
    <property type="entry name" value="ENDO3c"/>
    <property type="match status" value="1"/>
</dbReference>
<dbReference type="Gene3D" id="1.10.1670.10">
    <property type="entry name" value="Helix-hairpin-Helix base-excision DNA repair enzymes (C-terminal)"/>
    <property type="match status" value="1"/>
</dbReference>
<dbReference type="FunFam" id="1.10.1670.10:FF:000004">
    <property type="entry name" value="DNA glycosylase/AP lyase ROS1"/>
    <property type="match status" value="1"/>
</dbReference>
<evidence type="ECO:0000256" key="5">
    <source>
        <dbReference type="ARBA" id="ARBA00022723"/>
    </source>
</evidence>
<keyword evidence="8" id="KW-0238">DNA-binding</keyword>
<keyword evidence="7" id="KW-0411">Iron-sulfur</keyword>
<dbReference type="Pfam" id="PF15628">
    <property type="entry name" value="RRM_DME"/>
    <property type="match status" value="1"/>
</dbReference>
<feature type="compositionally biased region" description="Basic and acidic residues" evidence="10">
    <location>
        <begin position="220"/>
        <end position="229"/>
    </location>
</feature>
<evidence type="ECO:0000256" key="9">
    <source>
        <dbReference type="ARBA" id="ARBA00023242"/>
    </source>
</evidence>
<feature type="compositionally biased region" description="Basic residues" evidence="10">
    <location>
        <begin position="156"/>
        <end position="165"/>
    </location>
</feature>
<dbReference type="InterPro" id="IPR044811">
    <property type="entry name" value="DME/ROS1"/>
</dbReference>
<evidence type="ECO:0000259" key="11">
    <source>
        <dbReference type="SMART" id="SM00478"/>
    </source>
</evidence>
<dbReference type="GO" id="GO:0035514">
    <property type="term" value="F:DNA demethylase activity"/>
    <property type="evidence" value="ECO:0007669"/>
    <property type="project" value="InterPro"/>
</dbReference>
<dbReference type="GO" id="GO:0046872">
    <property type="term" value="F:metal ion binding"/>
    <property type="evidence" value="ECO:0007669"/>
    <property type="project" value="UniProtKB-KW"/>
</dbReference>
<dbReference type="SUPFAM" id="SSF48150">
    <property type="entry name" value="DNA-glycosylase"/>
    <property type="match status" value="1"/>
</dbReference>
<dbReference type="GO" id="GO:0019104">
    <property type="term" value="F:DNA N-glycosylase activity"/>
    <property type="evidence" value="ECO:0007669"/>
    <property type="project" value="InterPro"/>
</dbReference>
<feature type="compositionally biased region" description="Basic and acidic residues" evidence="10">
    <location>
        <begin position="1113"/>
        <end position="1135"/>
    </location>
</feature>
<dbReference type="GO" id="GO:0005634">
    <property type="term" value="C:nucleus"/>
    <property type="evidence" value="ECO:0007669"/>
    <property type="project" value="UniProtKB-SubCell"/>
</dbReference>
<feature type="compositionally biased region" description="Polar residues" evidence="10">
    <location>
        <begin position="997"/>
        <end position="1009"/>
    </location>
</feature>
<feature type="region of interest" description="Disordered" evidence="10">
    <location>
        <begin position="1087"/>
        <end position="1142"/>
    </location>
</feature>
<feature type="compositionally biased region" description="Basic and acidic residues" evidence="10">
    <location>
        <begin position="900"/>
        <end position="909"/>
    </location>
</feature>
<name>A0A314Y2P2_PRUYE</name>
<dbReference type="InterPro" id="IPR011257">
    <property type="entry name" value="DNA_glycosylase"/>
</dbReference>
<accession>A0A314Y2P2</accession>
<evidence type="ECO:0000256" key="7">
    <source>
        <dbReference type="ARBA" id="ARBA00023014"/>
    </source>
</evidence>